<reference evidence="1 2" key="1">
    <citation type="journal article" date="2023" name="Commun. Biol.">
        <title>Reorganization of the ancestral sex-determining regions during the evolution of trioecy in Pleodorina starrii.</title>
        <authorList>
            <person name="Takahashi K."/>
            <person name="Suzuki S."/>
            <person name="Kawai-Toyooka H."/>
            <person name="Yamamoto K."/>
            <person name="Hamaji T."/>
            <person name="Ootsuki R."/>
            <person name="Yamaguchi H."/>
            <person name="Kawachi M."/>
            <person name="Higashiyama T."/>
            <person name="Nozaki H."/>
        </authorList>
    </citation>
    <scope>NUCLEOTIDE SEQUENCE [LARGE SCALE GENOMIC DNA]</scope>
    <source>
        <strain evidence="1 2">NIES-4479</strain>
    </source>
</reference>
<keyword evidence="2" id="KW-1185">Reference proteome</keyword>
<accession>A0A9W6FA93</accession>
<evidence type="ECO:0000313" key="1">
    <source>
        <dbReference type="EMBL" id="GLC61560.1"/>
    </source>
</evidence>
<dbReference type="Gene3D" id="3.50.4.10">
    <property type="entry name" value="Hepatocyte Growth Factor"/>
    <property type="match status" value="1"/>
</dbReference>
<proteinExistence type="predicted"/>
<evidence type="ECO:0008006" key="3">
    <source>
        <dbReference type="Google" id="ProtNLM"/>
    </source>
</evidence>
<evidence type="ECO:0000313" key="2">
    <source>
        <dbReference type="Proteomes" id="UP001165080"/>
    </source>
</evidence>
<organism evidence="1 2">
    <name type="scientific">Pleodorina starrii</name>
    <dbReference type="NCBI Taxonomy" id="330485"/>
    <lineage>
        <taxon>Eukaryota</taxon>
        <taxon>Viridiplantae</taxon>
        <taxon>Chlorophyta</taxon>
        <taxon>core chlorophytes</taxon>
        <taxon>Chlorophyceae</taxon>
        <taxon>CS clade</taxon>
        <taxon>Chlamydomonadales</taxon>
        <taxon>Volvocaceae</taxon>
        <taxon>Pleodorina</taxon>
    </lineage>
</organism>
<name>A0A9W6FA93_9CHLO</name>
<dbReference type="Proteomes" id="UP001165080">
    <property type="component" value="Unassembled WGS sequence"/>
</dbReference>
<dbReference type="AlphaFoldDB" id="A0A9W6FA93"/>
<sequence length="144" mass="16048">MRRAFRRVAQYQIHAPAGWSEDGWDIYIHCLHYLQSFAAAPSSCIRYIPPTFLYVLSITACTVQLQYGARYGNDSAVLATSTEPDEGACCQACYVSSTCVYWDWERSTGICRLKPNQGGSIPEGQLIPGFWRDPTRVAGAKQGE</sequence>
<comment type="caution">
    <text evidence="1">The sequence shown here is derived from an EMBL/GenBank/DDBJ whole genome shotgun (WGS) entry which is preliminary data.</text>
</comment>
<protein>
    <recommendedName>
        <fullName evidence="3">Apple domain-containing protein</fullName>
    </recommendedName>
</protein>
<gene>
    <name evidence="1" type="primary">PLESTB004416</name>
    <name evidence="1" type="ORF">PLESTB_001769700</name>
</gene>
<dbReference type="EMBL" id="BRXU01000047">
    <property type="protein sequence ID" value="GLC61560.1"/>
    <property type="molecule type" value="Genomic_DNA"/>
</dbReference>